<keyword evidence="5" id="KW-1003">Cell membrane</keyword>
<dbReference type="EC" id="7.1.1.-" evidence="5"/>
<feature type="transmembrane region" description="Helical" evidence="5">
    <location>
        <begin position="6"/>
        <end position="24"/>
    </location>
</feature>
<comment type="function">
    <text evidence="5">NDH-1 shuttles electrons from NADH, via FMN and iron-sulfur (Fe-S) centers, to quinones in the respiratory chain. The immediate electron acceptor for the enzyme in this species is believed to be ubiquinone. Couples the redox reaction to proton translocation (for every two electrons transferred, four hydrogen ions are translocated across the cytoplasmic membrane), and thus conserves the redox energy in a proton gradient.</text>
</comment>
<proteinExistence type="inferred from homology"/>
<feature type="transmembrane region" description="Helical" evidence="5">
    <location>
        <begin position="150"/>
        <end position="173"/>
    </location>
</feature>
<keyword evidence="2 5" id="KW-0812">Transmembrane</keyword>
<feature type="transmembrane region" description="Helical" evidence="5">
    <location>
        <begin position="355"/>
        <end position="377"/>
    </location>
</feature>
<dbReference type="PANTHER" id="PTHR22773">
    <property type="entry name" value="NADH DEHYDROGENASE"/>
    <property type="match status" value="1"/>
</dbReference>
<dbReference type="GO" id="GO:0005886">
    <property type="term" value="C:plasma membrane"/>
    <property type="evidence" value="ECO:0007669"/>
    <property type="project" value="UniProtKB-SubCell"/>
</dbReference>
<dbReference type="EMBL" id="BNGU01000039">
    <property type="protein sequence ID" value="GHM59847.1"/>
    <property type="molecule type" value="Genomic_DNA"/>
</dbReference>
<evidence type="ECO:0000256" key="6">
    <source>
        <dbReference type="RuleBase" id="RU000320"/>
    </source>
</evidence>
<evidence type="ECO:0000256" key="4">
    <source>
        <dbReference type="ARBA" id="ARBA00023136"/>
    </source>
</evidence>
<keyword evidence="9" id="KW-1185">Reference proteome</keyword>
<dbReference type="AlphaFoldDB" id="A0A8J3MQS1"/>
<feature type="domain" description="NADH:quinone oxidoreductase/Mrp antiporter transmembrane" evidence="7">
    <location>
        <begin position="115"/>
        <end position="403"/>
    </location>
</feature>
<dbReference type="GO" id="GO:0050136">
    <property type="term" value="F:NADH dehydrogenase (quinone) (non-electrogenic) activity"/>
    <property type="evidence" value="ECO:0007669"/>
    <property type="project" value="UniProtKB-UniRule"/>
</dbReference>
<dbReference type="Proteomes" id="UP000637906">
    <property type="component" value="Unassembled WGS sequence"/>
</dbReference>
<evidence type="ECO:0000313" key="9">
    <source>
        <dbReference type="Proteomes" id="UP000637906"/>
    </source>
</evidence>
<protein>
    <recommendedName>
        <fullName evidence="5">NADH-quinone oxidoreductase subunit N</fullName>
        <ecNumber evidence="5">7.1.1.-</ecNumber>
    </recommendedName>
    <alternativeName>
        <fullName evidence="5">NADH dehydrogenase I subunit N</fullName>
    </alternativeName>
    <alternativeName>
        <fullName evidence="5">NDH-1 subunit N</fullName>
    </alternativeName>
</protein>
<evidence type="ECO:0000256" key="5">
    <source>
        <dbReference type="HAMAP-Rule" id="MF_00445"/>
    </source>
</evidence>
<dbReference type="GO" id="GO:0048038">
    <property type="term" value="F:quinone binding"/>
    <property type="evidence" value="ECO:0007669"/>
    <property type="project" value="UniProtKB-KW"/>
</dbReference>
<comment type="catalytic activity">
    <reaction evidence="5">
        <text>a quinone + NADH + 5 H(+)(in) = a quinol + NAD(+) + 4 H(+)(out)</text>
        <dbReference type="Rhea" id="RHEA:57888"/>
        <dbReference type="ChEBI" id="CHEBI:15378"/>
        <dbReference type="ChEBI" id="CHEBI:24646"/>
        <dbReference type="ChEBI" id="CHEBI:57540"/>
        <dbReference type="ChEBI" id="CHEBI:57945"/>
        <dbReference type="ChEBI" id="CHEBI:132124"/>
    </reaction>
</comment>
<accession>A0A8J3MQS1</accession>
<gene>
    <name evidence="5 8" type="primary">nuoN</name>
    <name evidence="8" type="ORF">sL5_08400</name>
</gene>
<evidence type="ECO:0000313" key="8">
    <source>
        <dbReference type="EMBL" id="GHM59847.1"/>
    </source>
</evidence>
<dbReference type="GO" id="GO:0012505">
    <property type="term" value="C:endomembrane system"/>
    <property type="evidence" value="ECO:0007669"/>
    <property type="project" value="UniProtKB-SubCell"/>
</dbReference>
<comment type="subunit">
    <text evidence="5">NDH-1 is composed of 14 different subunits. Subunits NuoA, H, J, K, L, M, N constitute the membrane sector of the complex.</text>
</comment>
<feature type="transmembrane region" description="Helical" evidence="5">
    <location>
        <begin position="193"/>
        <end position="216"/>
    </location>
</feature>
<dbReference type="HAMAP" id="MF_00445">
    <property type="entry name" value="NDH1_NuoN_1"/>
    <property type="match status" value="1"/>
</dbReference>
<feature type="transmembrane region" description="Helical" evidence="5">
    <location>
        <begin position="315"/>
        <end position="334"/>
    </location>
</feature>
<feature type="transmembrane region" description="Helical" evidence="5">
    <location>
        <begin position="31"/>
        <end position="51"/>
    </location>
</feature>
<keyword evidence="5" id="KW-1278">Translocase</keyword>
<feature type="transmembrane region" description="Helical" evidence="5">
    <location>
        <begin position="96"/>
        <end position="113"/>
    </location>
</feature>
<organism evidence="8 9">
    <name type="scientific">Candidatus Mesenet longicola</name>
    <dbReference type="NCBI Taxonomy" id="1892558"/>
    <lineage>
        <taxon>Bacteria</taxon>
        <taxon>Pseudomonadati</taxon>
        <taxon>Pseudomonadota</taxon>
        <taxon>Alphaproteobacteria</taxon>
        <taxon>Rickettsiales</taxon>
        <taxon>Anaplasmataceae</taxon>
        <taxon>Candidatus Mesenet</taxon>
    </lineage>
</organism>
<dbReference type="InterPro" id="IPR010096">
    <property type="entry name" value="NADH-Q_OxRdtase_suN/2"/>
</dbReference>
<sequence>MNNFLYIIPEIFLALSSMILLLFGKILNRNAAYLSAFACAVITIIITVFTYKNGQILIFNSLLKLNLYTHLTQILILILGAIILLMLFFSKYDYSYEFPVIILFSLFSMMAIIGANDLISFYLAFELQSITLYVLACFERKSIYSSEAGVKYFTLGALSSCIMLYGMSLIYGYTGKTNFTDLAVFFSNYETLGAVLGVMLILLSICFKISIAPFHLWAPDVYQGSPTIVTAFFAIAPKATFVTLLIRLLSEEFTGIMQYSQNILIFASTLSVAISAFGATQQQNLKRLFAYSAIGHAGYMLIAIALGTQEGVTSAFIYLIIYLITNIGLFSYLVQIDDDNCNIECLAGLGKKNPIIAFNLSILMLSMAGIPPIAGFFSKFYVLSSLIKFGFINLSIVLIILSVVACYYYLRVIKVIYFDEGKHKKSEGSRELLILSTISVIINISFFAYAEKFKKIIDLLVDQVIY</sequence>
<keyword evidence="5" id="KW-0520">NAD</keyword>
<keyword evidence="5" id="KW-0874">Quinone</keyword>
<feature type="transmembrane region" description="Helical" evidence="5">
    <location>
        <begin position="389"/>
        <end position="410"/>
    </location>
</feature>
<reference evidence="8 9" key="1">
    <citation type="journal article" date="2021" name="Microb. Ecol.">
        <title>Candidatus Mesenet longicola: Novel Endosymbionts of Brontispa longissima that Induce Cytoplasmic Incompatibility.</title>
        <authorList>
            <person name="Takano S."/>
            <person name="Gotoh Y."/>
            <person name="Hayashi T."/>
        </authorList>
    </citation>
    <scope>NUCLEOTIDE SEQUENCE [LARGE SCALE GENOMIC DNA]</scope>
    <source>
        <strain evidence="8">L5</strain>
    </source>
</reference>
<evidence type="ECO:0000256" key="1">
    <source>
        <dbReference type="ARBA" id="ARBA00004127"/>
    </source>
</evidence>
<evidence type="ECO:0000256" key="3">
    <source>
        <dbReference type="ARBA" id="ARBA00022989"/>
    </source>
</evidence>
<dbReference type="GO" id="GO:0042773">
    <property type="term" value="P:ATP synthesis coupled electron transport"/>
    <property type="evidence" value="ECO:0007669"/>
    <property type="project" value="InterPro"/>
</dbReference>
<keyword evidence="3 5" id="KW-1133">Transmembrane helix</keyword>
<feature type="transmembrane region" description="Helical" evidence="5">
    <location>
        <begin position="288"/>
        <end position="309"/>
    </location>
</feature>
<dbReference type="Pfam" id="PF00361">
    <property type="entry name" value="Proton_antipo_M"/>
    <property type="match status" value="1"/>
</dbReference>
<keyword evidence="5" id="KW-0830">Ubiquinone</keyword>
<dbReference type="InterPro" id="IPR001750">
    <property type="entry name" value="ND/Mrp_TM"/>
</dbReference>
<name>A0A8J3MQS1_9RICK</name>
<dbReference type="NCBIfam" id="TIGR01770">
    <property type="entry name" value="NDH_I_N"/>
    <property type="match status" value="1"/>
</dbReference>
<evidence type="ECO:0000259" key="7">
    <source>
        <dbReference type="Pfam" id="PF00361"/>
    </source>
</evidence>
<evidence type="ECO:0000256" key="2">
    <source>
        <dbReference type="ARBA" id="ARBA00022692"/>
    </source>
</evidence>
<comment type="similarity">
    <text evidence="5">Belongs to the complex I subunit 2 family.</text>
</comment>
<comment type="caution">
    <text evidence="8">The sequence shown here is derived from an EMBL/GenBank/DDBJ whole genome shotgun (WGS) entry which is preliminary data.</text>
</comment>
<keyword evidence="5" id="KW-0813">Transport</keyword>
<keyword evidence="4 5" id="KW-0472">Membrane</keyword>
<feature type="transmembrane region" description="Helical" evidence="5">
    <location>
        <begin position="228"/>
        <end position="250"/>
    </location>
</feature>
<feature type="transmembrane region" description="Helical" evidence="5">
    <location>
        <begin position="431"/>
        <end position="450"/>
    </location>
</feature>
<dbReference type="GO" id="GO:0008137">
    <property type="term" value="F:NADH dehydrogenase (ubiquinone) activity"/>
    <property type="evidence" value="ECO:0007669"/>
    <property type="project" value="InterPro"/>
</dbReference>
<feature type="transmembrane region" description="Helical" evidence="5">
    <location>
        <begin position="71"/>
        <end position="89"/>
    </location>
</feature>
<comment type="subcellular location">
    <subcellularLocation>
        <location evidence="5">Cell membrane</location>
        <topology evidence="5">Multi-pass membrane protein</topology>
    </subcellularLocation>
    <subcellularLocation>
        <location evidence="1">Endomembrane system</location>
        <topology evidence="1">Multi-pass membrane protein</topology>
    </subcellularLocation>
    <subcellularLocation>
        <location evidence="6">Membrane</location>
        <topology evidence="6">Multi-pass membrane protein</topology>
    </subcellularLocation>
</comment>